<gene>
    <name evidence="1" type="ORF">PAL_GLEAN10000001</name>
</gene>
<organism evidence="1 2">
    <name type="scientific">Pteropus alecto</name>
    <name type="common">Black flying fox</name>
    <dbReference type="NCBI Taxonomy" id="9402"/>
    <lineage>
        <taxon>Eukaryota</taxon>
        <taxon>Metazoa</taxon>
        <taxon>Chordata</taxon>
        <taxon>Craniata</taxon>
        <taxon>Vertebrata</taxon>
        <taxon>Euteleostomi</taxon>
        <taxon>Mammalia</taxon>
        <taxon>Eutheria</taxon>
        <taxon>Laurasiatheria</taxon>
        <taxon>Chiroptera</taxon>
        <taxon>Yinpterochiroptera</taxon>
        <taxon>Pteropodoidea</taxon>
        <taxon>Pteropodidae</taxon>
        <taxon>Pteropodinae</taxon>
        <taxon>Pteropus</taxon>
    </lineage>
</organism>
<name>L5JTB8_PTEAL</name>
<keyword evidence="2" id="KW-1185">Reference proteome</keyword>
<dbReference type="Proteomes" id="UP000010552">
    <property type="component" value="Unassembled WGS sequence"/>
</dbReference>
<proteinExistence type="predicted"/>
<evidence type="ECO:0000313" key="1">
    <source>
        <dbReference type="EMBL" id="ELK01443.1"/>
    </source>
</evidence>
<accession>L5JTB8</accession>
<evidence type="ECO:0000313" key="2">
    <source>
        <dbReference type="Proteomes" id="UP000010552"/>
    </source>
</evidence>
<protein>
    <submittedName>
        <fullName evidence="1">Uncharacterized protein</fullName>
    </submittedName>
</protein>
<dbReference type="AlphaFoldDB" id="L5JTB8"/>
<dbReference type="EMBL" id="KB074552">
    <property type="protein sequence ID" value="ELK01443.1"/>
    <property type="molecule type" value="Genomic_DNA"/>
</dbReference>
<reference evidence="2" key="1">
    <citation type="journal article" date="2013" name="Science">
        <title>Comparative analysis of bat genomes provides insight into the evolution of flight and immunity.</title>
        <authorList>
            <person name="Zhang G."/>
            <person name="Cowled C."/>
            <person name="Shi Z."/>
            <person name="Huang Z."/>
            <person name="Bishop-Lilly K.A."/>
            <person name="Fang X."/>
            <person name="Wynne J.W."/>
            <person name="Xiong Z."/>
            <person name="Baker M.L."/>
            <person name="Zhao W."/>
            <person name="Tachedjian M."/>
            <person name="Zhu Y."/>
            <person name="Zhou P."/>
            <person name="Jiang X."/>
            <person name="Ng J."/>
            <person name="Yang L."/>
            <person name="Wu L."/>
            <person name="Xiao J."/>
            <person name="Feng Y."/>
            <person name="Chen Y."/>
            <person name="Sun X."/>
            <person name="Zhang Y."/>
            <person name="Marsh G.A."/>
            <person name="Crameri G."/>
            <person name="Broder C.C."/>
            <person name="Frey K.G."/>
            <person name="Wang L.F."/>
            <person name="Wang J."/>
        </authorList>
    </citation>
    <scope>NUCLEOTIDE SEQUENCE [LARGE SCALE GENOMIC DNA]</scope>
</reference>
<dbReference type="InParanoid" id="L5JTB8"/>
<sequence>MCAPASRLAFAALGGASGDHATESPGCRSHVAFVQEAYAPTAKSSPNFCACARARRPVSSACVRWSNQRGSQQL</sequence>